<gene>
    <name evidence="2" type="ORF">GCM10011273_34400</name>
</gene>
<dbReference type="Proteomes" id="UP000662572">
    <property type="component" value="Unassembled WGS sequence"/>
</dbReference>
<dbReference type="InterPro" id="IPR050177">
    <property type="entry name" value="Lipid_A_modif_metabolic_enz"/>
</dbReference>
<dbReference type="PANTHER" id="PTHR43245:SF23">
    <property type="entry name" value="NAD(P)-BINDING DOMAIN-CONTAINING PROTEIN"/>
    <property type="match status" value="1"/>
</dbReference>
<dbReference type="RefSeq" id="WP_189488969.1">
    <property type="nucleotide sequence ID" value="NZ_BMZB01000008.1"/>
</dbReference>
<dbReference type="CDD" id="cd08946">
    <property type="entry name" value="SDR_e"/>
    <property type="match status" value="1"/>
</dbReference>
<name>A0A918QGL5_9CAUL</name>
<dbReference type="AlphaFoldDB" id="A0A918QGL5"/>
<protein>
    <submittedName>
        <fullName evidence="2">NAD-dependent epimerase</fullName>
    </submittedName>
</protein>
<evidence type="ECO:0000313" key="2">
    <source>
        <dbReference type="EMBL" id="GGZ44835.1"/>
    </source>
</evidence>
<dbReference type="Pfam" id="PF01370">
    <property type="entry name" value="Epimerase"/>
    <property type="match status" value="1"/>
</dbReference>
<dbReference type="InterPro" id="IPR036291">
    <property type="entry name" value="NAD(P)-bd_dom_sf"/>
</dbReference>
<feature type="domain" description="NAD-dependent epimerase/dehydratase" evidence="1">
    <location>
        <begin position="3"/>
        <end position="234"/>
    </location>
</feature>
<dbReference type="SUPFAM" id="SSF51735">
    <property type="entry name" value="NAD(P)-binding Rossmann-fold domains"/>
    <property type="match status" value="1"/>
</dbReference>
<dbReference type="EMBL" id="BMZB01000008">
    <property type="protein sequence ID" value="GGZ44835.1"/>
    <property type="molecule type" value="Genomic_DNA"/>
</dbReference>
<comment type="caution">
    <text evidence="2">The sequence shown here is derived from an EMBL/GenBank/DDBJ whole genome shotgun (WGS) entry which is preliminary data.</text>
</comment>
<reference evidence="2" key="2">
    <citation type="submission" date="2020-09" db="EMBL/GenBank/DDBJ databases">
        <authorList>
            <person name="Sun Q."/>
            <person name="Kim S."/>
        </authorList>
    </citation>
    <scope>NUCLEOTIDE SEQUENCE</scope>
    <source>
        <strain evidence="2">KCTC 32296</strain>
    </source>
</reference>
<reference evidence="2" key="1">
    <citation type="journal article" date="2014" name="Int. J. Syst. Evol. Microbiol.">
        <title>Complete genome sequence of Corynebacterium casei LMG S-19264T (=DSM 44701T), isolated from a smear-ripened cheese.</title>
        <authorList>
            <consortium name="US DOE Joint Genome Institute (JGI-PGF)"/>
            <person name="Walter F."/>
            <person name="Albersmeier A."/>
            <person name="Kalinowski J."/>
            <person name="Ruckert C."/>
        </authorList>
    </citation>
    <scope>NUCLEOTIDE SEQUENCE</scope>
    <source>
        <strain evidence="2">KCTC 32296</strain>
    </source>
</reference>
<sequence>MKILIAGNMGYVGPAVVRHLRATHPNAILHGFDNAYFAHCLTGSVTLPERALDEQFYGDVRTLSADRLSGYDAVVELAAISNDPMGNQFEAVTFDINQGCVVSIAKAAAAAGVKNFVFASSCSVYGIAAGGPRSETDPLNPITAYAKSKIGAEGELSALDTDMVITSLRFATACGMSDRLRLDLVLNDFVACSLSQGEITVLSDGSPWRPLIDVADMARAIDWAATRSADNGGQYLAINAGSNDRNYQVRDLAKAVSEAVPGTKVSINLDAPADSRSYQVCFDLYKSLAPNHQPQVNLKQSIENLIEGLTRMNFKDAQFRNSELMRLKVLQGHISQNRLNMALEWQS</sequence>
<dbReference type="Gene3D" id="3.40.50.720">
    <property type="entry name" value="NAD(P)-binding Rossmann-like Domain"/>
    <property type="match status" value="1"/>
</dbReference>
<organism evidence="2 3">
    <name type="scientific">Asticcacaulis endophyticus</name>
    <dbReference type="NCBI Taxonomy" id="1395890"/>
    <lineage>
        <taxon>Bacteria</taxon>
        <taxon>Pseudomonadati</taxon>
        <taxon>Pseudomonadota</taxon>
        <taxon>Alphaproteobacteria</taxon>
        <taxon>Caulobacterales</taxon>
        <taxon>Caulobacteraceae</taxon>
        <taxon>Asticcacaulis</taxon>
    </lineage>
</organism>
<evidence type="ECO:0000259" key="1">
    <source>
        <dbReference type="Pfam" id="PF01370"/>
    </source>
</evidence>
<keyword evidence="3" id="KW-1185">Reference proteome</keyword>
<proteinExistence type="predicted"/>
<dbReference type="InterPro" id="IPR001509">
    <property type="entry name" value="Epimerase_deHydtase"/>
</dbReference>
<evidence type="ECO:0000313" key="3">
    <source>
        <dbReference type="Proteomes" id="UP000662572"/>
    </source>
</evidence>
<accession>A0A918QGL5</accession>
<dbReference type="PANTHER" id="PTHR43245">
    <property type="entry name" value="BIFUNCTIONAL POLYMYXIN RESISTANCE PROTEIN ARNA"/>
    <property type="match status" value="1"/>
</dbReference>